<evidence type="ECO:0000313" key="2">
    <source>
        <dbReference type="EMBL" id="RFM26956.1"/>
    </source>
</evidence>
<dbReference type="InterPro" id="IPR013783">
    <property type="entry name" value="Ig-like_fold"/>
</dbReference>
<name>A0A3E1NG55_9BACT</name>
<feature type="signal peptide" evidence="1">
    <location>
        <begin position="1"/>
        <end position="20"/>
    </location>
</feature>
<reference evidence="2 3" key="1">
    <citation type="submission" date="2018-08" db="EMBL/GenBank/DDBJ databases">
        <title>Chitinophagaceae sp. K23C18032701, a novel bacterium isolated from forest soil.</title>
        <authorList>
            <person name="Wang C."/>
        </authorList>
    </citation>
    <scope>NUCLEOTIDE SEQUENCE [LARGE SCALE GENOMIC DNA]</scope>
    <source>
        <strain evidence="2 3">K23C18032701</strain>
    </source>
</reference>
<protein>
    <recommendedName>
        <fullName evidence="4">DUF928 domain-containing protein</fullName>
    </recommendedName>
</protein>
<dbReference type="Gene3D" id="2.60.40.10">
    <property type="entry name" value="Immunoglobulins"/>
    <property type="match status" value="1"/>
</dbReference>
<dbReference type="OrthoDB" id="633506at2"/>
<dbReference type="RefSeq" id="WP_116848740.1">
    <property type="nucleotide sequence ID" value="NZ_QTJU01000007.1"/>
</dbReference>
<dbReference type="AlphaFoldDB" id="A0A3E1NG55"/>
<proteinExistence type="predicted"/>
<comment type="caution">
    <text evidence="2">The sequence shown here is derived from an EMBL/GenBank/DDBJ whole genome shotgun (WGS) entry which is preliminary data.</text>
</comment>
<feature type="chain" id="PRO_5017823556" description="DUF928 domain-containing protein" evidence="1">
    <location>
        <begin position="21"/>
        <end position="370"/>
    </location>
</feature>
<gene>
    <name evidence="2" type="ORF">DXN05_18400</name>
</gene>
<evidence type="ECO:0000313" key="3">
    <source>
        <dbReference type="Proteomes" id="UP000261284"/>
    </source>
</evidence>
<dbReference type="EMBL" id="QTJU01000007">
    <property type="protein sequence ID" value="RFM26956.1"/>
    <property type="molecule type" value="Genomic_DNA"/>
</dbReference>
<keyword evidence="3" id="KW-1185">Reference proteome</keyword>
<accession>A0A3E1NG55</accession>
<dbReference type="Proteomes" id="UP000261284">
    <property type="component" value="Unassembled WGS sequence"/>
</dbReference>
<keyword evidence="1" id="KW-0732">Signal</keyword>
<organism evidence="2 3">
    <name type="scientific">Deminuibacter soli</name>
    <dbReference type="NCBI Taxonomy" id="2291815"/>
    <lineage>
        <taxon>Bacteria</taxon>
        <taxon>Pseudomonadati</taxon>
        <taxon>Bacteroidota</taxon>
        <taxon>Chitinophagia</taxon>
        <taxon>Chitinophagales</taxon>
        <taxon>Chitinophagaceae</taxon>
        <taxon>Deminuibacter</taxon>
    </lineage>
</organism>
<sequence length="370" mass="40960">MLKKYAVIATCLLLLLQANAQQVSMTTQVPPAGVMLKSQLWNMVLVNPGNSPVTVYIGLSLLSTADNRPVLTATTKRITLMKGARQLTNTDLGPVSYTYLSPALSNDMDPNGMLPAGNYMACFTVYAQVYETVQTLAEECVPVEVQPLNPPQLNTPADESVLDMAYPQFTWLPPVPLQLFSNLQYDFLLVAAMPGQSPYQAIQQNIPVYNTHTGNVPYINYPSSNITLDTGVNYAWCVVARNNNEFIAQSEVWTFKIQHQVAVKKTVTGAGYIRLKNYADAAIAACSGKLSVLYENENKDSLVQYSIRLIDAGFNGDVINGSAAVAMGENYLDIDLGGRTLEDKRVYLFEIHNSRKETWSTRFIYTRPKE</sequence>
<evidence type="ECO:0000256" key="1">
    <source>
        <dbReference type="SAM" id="SignalP"/>
    </source>
</evidence>
<evidence type="ECO:0008006" key="4">
    <source>
        <dbReference type="Google" id="ProtNLM"/>
    </source>
</evidence>